<dbReference type="AlphaFoldDB" id="A0AAD7ZHI1"/>
<evidence type="ECO:0000313" key="2">
    <source>
        <dbReference type="EMBL" id="KAJ9580794.1"/>
    </source>
</evidence>
<reference evidence="2" key="1">
    <citation type="journal article" date="2023" name="IScience">
        <title>Live-bearing cockroach genome reveals convergent evolutionary mechanisms linked to viviparity in insects and beyond.</title>
        <authorList>
            <person name="Fouks B."/>
            <person name="Harrison M.C."/>
            <person name="Mikhailova A.A."/>
            <person name="Marchal E."/>
            <person name="English S."/>
            <person name="Carruthers M."/>
            <person name="Jennings E.C."/>
            <person name="Chiamaka E.L."/>
            <person name="Frigard R.A."/>
            <person name="Pippel M."/>
            <person name="Attardo G.M."/>
            <person name="Benoit J.B."/>
            <person name="Bornberg-Bauer E."/>
            <person name="Tobe S.S."/>
        </authorList>
    </citation>
    <scope>NUCLEOTIDE SEQUENCE</scope>
    <source>
        <strain evidence="2">Stay&amp;Tobe</strain>
    </source>
</reference>
<evidence type="ECO:0000313" key="3">
    <source>
        <dbReference type="Proteomes" id="UP001233999"/>
    </source>
</evidence>
<dbReference type="Proteomes" id="UP001233999">
    <property type="component" value="Unassembled WGS sequence"/>
</dbReference>
<feature type="transmembrane region" description="Helical" evidence="1">
    <location>
        <begin position="20"/>
        <end position="44"/>
    </location>
</feature>
<comment type="caution">
    <text evidence="2">The sequence shown here is derived from an EMBL/GenBank/DDBJ whole genome shotgun (WGS) entry which is preliminary data.</text>
</comment>
<keyword evidence="3" id="KW-1185">Reference proteome</keyword>
<gene>
    <name evidence="2" type="ORF">L9F63_024028</name>
</gene>
<organism evidence="2 3">
    <name type="scientific">Diploptera punctata</name>
    <name type="common">Pacific beetle cockroach</name>
    <dbReference type="NCBI Taxonomy" id="6984"/>
    <lineage>
        <taxon>Eukaryota</taxon>
        <taxon>Metazoa</taxon>
        <taxon>Ecdysozoa</taxon>
        <taxon>Arthropoda</taxon>
        <taxon>Hexapoda</taxon>
        <taxon>Insecta</taxon>
        <taxon>Pterygota</taxon>
        <taxon>Neoptera</taxon>
        <taxon>Polyneoptera</taxon>
        <taxon>Dictyoptera</taxon>
        <taxon>Blattodea</taxon>
        <taxon>Blaberoidea</taxon>
        <taxon>Blaberidae</taxon>
        <taxon>Diplopterinae</taxon>
        <taxon>Diploptera</taxon>
    </lineage>
</organism>
<name>A0AAD7ZHI1_DIPPU</name>
<keyword evidence="1" id="KW-0472">Membrane</keyword>
<accession>A0AAD7ZHI1</accession>
<protein>
    <submittedName>
        <fullName evidence="2">Uncharacterized protein</fullName>
    </submittedName>
</protein>
<evidence type="ECO:0000256" key="1">
    <source>
        <dbReference type="SAM" id="Phobius"/>
    </source>
</evidence>
<keyword evidence="1" id="KW-0812">Transmembrane</keyword>
<dbReference type="EMBL" id="JASPKZ010008143">
    <property type="protein sequence ID" value="KAJ9580794.1"/>
    <property type="molecule type" value="Genomic_DNA"/>
</dbReference>
<proteinExistence type="predicted"/>
<sequence>REMLSTAILHTYVFDVKYFIFYFILTYGLFNIKYHIIPIICVVSGKLCNWYNNITFFRELADLIFLKLFLSSSIHVFRPVYELRLICLHNSNCSVLSVILFLIKSEKDVINLIMEEAQLLSFISSL</sequence>
<feature type="non-terminal residue" evidence="2">
    <location>
        <position position="1"/>
    </location>
</feature>
<keyword evidence="1" id="KW-1133">Transmembrane helix</keyword>
<reference evidence="2" key="2">
    <citation type="submission" date="2023-05" db="EMBL/GenBank/DDBJ databases">
        <authorList>
            <person name="Fouks B."/>
        </authorList>
    </citation>
    <scope>NUCLEOTIDE SEQUENCE</scope>
    <source>
        <strain evidence="2">Stay&amp;Tobe</strain>
        <tissue evidence="2">Testes</tissue>
    </source>
</reference>
<feature type="non-terminal residue" evidence="2">
    <location>
        <position position="126"/>
    </location>
</feature>